<proteinExistence type="predicted"/>
<dbReference type="AlphaFoldDB" id="A0A9J6ZI30"/>
<evidence type="ECO:0000313" key="2">
    <source>
        <dbReference type="EMBL" id="URN95472.1"/>
    </source>
</evidence>
<reference evidence="2" key="1">
    <citation type="submission" date="2022-05" db="EMBL/GenBank/DDBJ databases">
        <title>Novel bacterial taxa in a minimal lignocellulolytic consortium and its capacity to transform plastics disclosed by genome-resolved metagenomics.</title>
        <authorList>
            <person name="Rodriguez C.A.D."/>
            <person name="Diaz-Garcia L."/>
            <person name="Herrera K."/>
            <person name="Tarazona N.A."/>
            <person name="Sproer C."/>
            <person name="Overmann J."/>
            <person name="Jimenez D.J."/>
        </authorList>
    </citation>
    <scope>NUCLEOTIDE SEQUENCE</scope>
    <source>
        <strain evidence="2">MAG5</strain>
    </source>
</reference>
<gene>
    <name evidence="2" type="ORF">NAG76_04225</name>
</gene>
<name>A0A9J6ZI30_9BACL</name>
<keyword evidence="1" id="KW-1133">Transmembrane helix</keyword>
<dbReference type="Proteomes" id="UP001056756">
    <property type="component" value="Chromosome"/>
</dbReference>
<keyword evidence="1" id="KW-0472">Membrane</keyword>
<keyword evidence="1" id="KW-0812">Transmembrane</keyword>
<feature type="transmembrane region" description="Helical" evidence="1">
    <location>
        <begin position="59"/>
        <end position="79"/>
    </location>
</feature>
<protein>
    <recommendedName>
        <fullName evidence="4">Zinc ribbon domain-containing protein</fullName>
    </recommendedName>
</protein>
<evidence type="ECO:0008006" key="4">
    <source>
        <dbReference type="Google" id="ProtNLM"/>
    </source>
</evidence>
<accession>A0A9J6ZI30</accession>
<dbReference type="EMBL" id="CP097899">
    <property type="protein sequence ID" value="URN95472.1"/>
    <property type="molecule type" value="Genomic_DNA"/>
</dbReference>
<dbReference type="KEGG" id="plig:NAG76_04225"/>
<evidence type="ECO:0000256" key="1">
    <source>
        <dbReference type="SAM" id="Phobius"/>
    </source>
</evidence>
<organism evidence="2 3">
    <name type="scientific">Candidatus Pristimantibacillus lignocellulolyticus</name>
    <dbReference type="NCBI Taxonomy" id="2994561"/>
    <lineage>
        <taxon>Bacteria</taxon>
        <taxon>Bacillati</taxon>
        <taxon>Bacillota</taxon>
        <taxon>Bacilli</taxon>
        <taxon>Bacillales</taxon>
        <taxon>Paenibacillaceae</taxon>
        <taxon>Candidatus Pristimantibacillus</taxon>
    </lineage>
</organism>
<sequence length="246" mass="26991">MKVCQKCGTKNVIANNFCESCAFPLNATATTPTPSQIPQYFEGPVQQELIIKPGKKRRIGCLVFIILIPLVAMIVGLVANNNSKNQDPNASPTPTTSASAAETKANIGEQDKIVWEFFNKVKDAHNNLMEAMESYAEGNATKLDFYNYCKDVEAFQASINVATFKDTPDIAPEYIRSIKDMALKSQLTAKKLMQYLDSGKTSDLSEAQVEIKLVNASINIIAQNRVKVLSDAGYTVDEIKVLAEAE</sequence>
<evidence type="ECO:0000313" key="3">
    <source>
        <dbReference type="Proteomes" id="UP001056756"/>
    </source>
</evidence>